<evidence type="ECO:0000256" key="2">
    <source>
        <dbReference type="ARBA" id="ARBA00023136"/>
    </source>
</evidence>
<comment type="subcellular location">
    <subcellularLocation>
        <location evidence="1">Membrane</location>
    </subcellularLocation>
</comment>
<organism evidence="4">
    <name type="scientific">marine metagenome</name>
    <dbReference type="NCBI Taxonomy" id="408172"/>
    <lineage>
        <taxon>unclassified sequences</taxon>
        <taxon>metagenomes</taxon>
        <taxon>ecological metagenomes</taxon>
    </lineage>
</organism>
<dbReference type="PANTHER" id="PTHR30627">
    <property type="entry name" value="PEPTIDOGLYCAN D,D-TRANSPEPTIDASE"/>
    <property type="match status" value="1"/>
</dbReference>
<dbReference type="EMBL" id="UINC01127900">
    <property type="protein sequence ID" value="SVD07325.1"/>
    <property type="molecule type" value="Genomic_DNA"/>
</dbReference>
<evidence type="ECO:0000313" key="4">
    <source>
        <dbReference type="EMBL" id="SVD07325.1"/>
    </source>
</evidence>
<sequence length="218" mass="22447">TKIALELGQQDLWTVLSDLGIGRSTTSGFPGESSGVLTDFQHWRPVGQATLSYGYGVSVTALQLARAYATVAAGGIFRPVSVRVVRDPLPVERVISSATSAALLDMLEVVVSVGSGSLASVPGFRVAGKTGTAKKSGVGGYSEDKYIAVFAGIAPVTKPKLVVVVVIDEPRTGVYYGGEVAAPVFANVASGALRLLGVPPDNLQEPALHIAALTEVSP</sequence>
<feature type="domain" description="Penicillin-binding protein transpeptidase" evidence="3">
    <location>
        <begin position="2"/>
        <end position="188"/>
    </location>
</feature>
<dbReference type="InterPro" id="IPR001460">
    <property type="entry name" value="PCN-bd_Tpept"/>
</dbReference>
<dbReference type="PANTHER" id="PTHR30627:SF1">
    <property type="entry name" value="PEPTIDOGLYCAN D,D-TRANSPEPTIDASE FTSI"/>
    <property type="match status" value="1"/>
</dbReference>
<keyword evidence="2" id="KW-0472">Membrane</keyword>
<name>A0A382SD09_9ZZZZ</name>
<dbReference type="Gene3D" id="3.40.710.10">
    <property type="entry name" value="DD-peptidase/beta-lactamase superfamily"/>
    <property type="match status" value="1"/>
</dbReference>
<dbReference type="GO" id="GO:0071555">
    <property type="term" value="P:cell wall organization"/>
    <property type="evidence" value="ECO:0007669"/>
    <property type="project" value="TreeGrafter"/>
</dbReference>
<evidence type="ECO:0000256" key="1">
    <source>
        <dbReference type="ARBA" id="ARBA00004370"/>
    </source>
</evidence>
<dbReference type="GO" id="GO:0008658">
    <property type="term" value="F:penicillin binding"/>
    <property type="evidence" value="ECO:0007669"/>
    <property type="project" value="InterPro"/>
</dbReference>
<proteinExistence type="predicted"/>
<reference evidence="4" key="1">
    <citation type="submission" date="2018-05" db="EMBL/GenBank/DDBJ databases">
        <authorList>
            <person name="Lanie J.A."/>
            <person name="Ng W.-L."/>
            <person name="Kazmierczak K.M."/>
            <person name="Andrzejewski T.M."/>
            <person name="Davidsen T.M."/>
            <person name="Wayne K.J."/>
            <person name="Tettelin H."/>
            <person name="Glass J.I."/>
            <person name="Rusch D."/>
            <person name="Podicherti R."/>
            <person name="Tsui H.-C.T."/>
            <person name="Winkler M.E."/>
        </authorList>
    </citation>
    <scope>NUCLEOTIDE SEQUENCE</scope>
</reference>
<dbReference type="SUPFAM" id="SSF56601">
    <property type="entry name" value="beta-lactamase/transpeptidase-like"/>
    <property type="match status" value="1"/>
</dbReference>
<feature type="non-terminal residue" evidence="4">
    <location>
        <position position="1"/>
    </location>
</feature>
<accession>A0A382SD09</accession>
<gene>
    <name evidence="4" type="ORF">METZ01_LOCUS360179</name>
</gene>
<dbReference type="AlphaFoldDB" id="A0A382SD09"/>
<dbReference type="Pfam" id="PF00905">
    <property type="entry name" value="Transpeptidase"/>
    <property type="match status" value="1"/>
</dbReference>
<evidence type="ECO:0000259" key="3">
    <source>
        <dbReference type="Pfam" id="PF00905"/>
    </source>
</evidence>
<dbReference type="GO" id="GO:0005886">
    <property type="term" value="C:plasma membrane"/>
    <property type="evidence" value="ECO:0007669"/>
    <property type="project" value="TreeGrafter"/>
</dbReference>
<dbReference type="InterPro" id="IPR050515">
    <property type="entry name" value="Beta-lactam/transpept"/>
</dbReference>
<protein>
    <recommendedName>
        <fullName evidence="3">Penicillin-binding protein transpeptidase domain-containing protein</fullName>
    </recommendedName>
</protein>
<dbReference type="InterPro" id="IPR012338">
    <property type="entry name" value="Beta-lactam/transpept-like"/>
</dbReference>